<reference evidence="1 2" key="1">
    <citation type="submission" date="2023-03" db="EMBL/GenBank/DDBJ databases">
        <authorList>
            <person name="Shen W."/>
            <person name="Cai J."/>
        </authorList>
    </citation>
    <scope>NUCLEOTIDE SEQUENCE [LARGE SCALE GENOMIC DNA]</scope>
    <source>
        <strain evidence="1 2">P72-2</strain>
    </source>
</reference>
<sequence length="113" mass="12924">MCFHWSVDGKCCLFCGASVPEQSRARAKEVVAGTIKSESFTSEPTSLNELMLETAIEFLHDINSEEIETIQINSTKHDDRSRSIKIEITYPPELTEFEKQAKEVWDRLKSNIE</sequence>
<keyword evidence="2" id="KW-1185">Reference proteome</keyword>
<comment type="caution">
    <text evidence="1">The sequence shown here is derived from an EMBL/GenBank/DDBJ whole genome shotgun (WGS) entry which is preliminary data.</text>
</comment>
<dbReference type="RefSeq" id="WP_137603264.1">
    <property type="nucleotide sequence ID" value="NZ_JARPYR010000036.1"/>
</dbReference>
<dbReference type="EMBL" id="JARPYR010000036">
    <property type="protein sequence ID" value="MDT2597856.1"/>
    <property type="molecule type" value="Genomic_DNA"/>
</dbReference>
<dbReference type="Proteomes" id="UP001256547">
    <property type="component" value="Unassembled WGS sequence"/>
</dbReference>
<evidence type="ECO:0000313" key="1">
    <source>
        <dbReference type="EMBL" id="MDT2597856.1"/>
    </source>
</evidence>
<evidence type="ECO:0000313" key="2">
    <source>
        <dbReference type="Proteomes" id="UP001256547"/>
    </source>
</evidence>
<name>A0ABU3EV41_9ENTE</name>
<proteinExistence type="predicted"/>
<protein>
    <submittedName>
        <fullName evidence="1">Uncharacterized protein</fullName>
    </submittedName>
</protein>
<accession>A0ABU3EV41</accession>
<organism evidence="1 2">
    <name type="scientific">Enterococcus dongliensis</name>
    <dbReference type="NCBI Taxonomy" id="2559925"/>
    <lineage>
        <taxon>Bacteria</taxon>
        <taxon>Bacillati</taxon>
        <taxon>Bacillota</taxon>
        <taxon>Bacilli</taxon>
        <taxon>Lactobacillales</taxon>
        <taxon>Enterococcaceae</taxon>
        <taxon>Enterococcus</taxon>
    </lineage>
</organism>
<gene>
    <name evidence="1" type="ORF">P7D39_12690</name>
</gene>